<proteinExistence type="predicted"/>
<evidence type="ECO:0008006" key="4">
    <source>
        <dbReference type="Google" id="ProtNLM"/>
    </source>
</evidence>
<protein>
    <recommendedName>
        <fullName evidence="4">Secreted protein</fullName>
    </recommendedName>
</protein>
<evidence type="ECO:0000313" key="2">
    <source>
        <dbReference type="EMBL" id="MDC0679165.1"/>
    </source>
</evidence>
<accession>A0ABT5BZZ5</accession>
<dbReference type="RefSeq" id="WP_272096111.1">
    <property type="nucleotide sequence ID" value="NZ_JAQNDK010000002.1"/>
</dbReference>
<keyword evidence="3" id="KW-1185">Reference proteome</keyword>
<sequence length="287" mass="30459">MRSKTLVNKPWSAHLGSALALLVAPLALGCVGEVGHEDEGALDEAVGEAQAAVGWSGYSWGCGGSCELNLGTDVDRTCFLAGVWGKLGASSQASVRVQRSGGDWILDVDAASGQNLGANAVCVNTAENRTGQYTWTWGPGDGLPTSMGFGTSSRRCFLTQVISNGAFRFNNWITDYARVRKDASGEWFLEGVSTTGVDTPVTATVKAICVDVPQNYGAWQWLAGNNHRIDPLASNSVGGVACGMTGLGGPFTSNTWTDGVWLEYNPTTLDWEQHTVNNKTAWSQCVR</sequence>
<feature type="chain" id="PRO_5046822672" description="Secreted protein" evidence="1">
    <location>
        <begin position="30"/>
        <end position="287"/>
    </location>
</feature>
<gene>
    <name evidence="2" type="ORF">POL72_15585</name>
</gene>
<feature type="signal peptide" evidence="1">
    <location>
        <begin position="1"/>
        <end position="29"/>
    </location>
</feature>
<evidence type="ECO:0000256" key="1">
    <source>
        <dbReference type="SAM" id="SignalP"/>
    </source>
</evidence>
<reference evidence="2 3" key="1">
    <citation type="submission" date="2023-01" db="EMBL/GenBank/DDBJ databases">
        <title>Minimal conservation of predation-associated metabolite biosynthetic gene clusters underscores biosynthetic potential of Myxococcota including descriptions for ten novel species: Archangium lansinium sp. nov., Myxococcus landrumus sp. nov., Nannocystis bai.</title>
        <authorList>
            <person name="Ahearne A."/>
            <person name="Stevens C."/>
            <person name="Dowd S."/>
        </authorList>
    </citation>
    <scope>NUCLEOTIDE SEQUENCE [LARGE SCALE GENOMIC DNA]</scope>
    <source>
        <strain evidence="2 3">WIWO2</strain>
    </source>
</reference>
<comment type="caution">
    <text evidence="2">The sequence shown here is derived from an EMBL/GenBank/DDBJ whole genome shotgun (WGS) entry which is preliminary data.</text>
</comment>
<keyword evidence="1" id="KW-0732">Signal</keyword>
<dbReference type="Proteomes" id="UP001217485">
    <property type="component" value="Unassembled WGS sequence"/>
</dbReference>
<dbReference type="EMBL" id="JAQNDK010000002">
    <property type="protein sequence ID" value="MDC0679165.1"/>
    <property type="molecule type" value="Genomic_DNA"/>
</dbReference>
<dbReference type="PROSITE" id="PS51257">
    <property type="entry name" value="PROKAR_LIPOPROTEIN"/>
    <property type="match status" value="1"/>
</dbReference>
<evidence type="ECO:0000313" key="3">
    <source>
        <dbReference type="Proteomes" id="UP001217485"/>
    </source>
</evidence>
<organism evidence="2 3">
    <name type="scientific">Sorangium atrum</name>
    <dbReference type="NCBI Taxonomy" id="2995308"/>
    <lineage>
        <taxon>Bacteria</taxon>
        <taxon>Pseudomonadati</taxon>
        <taxon>Myxococcota</taxon>
        <taxon>Polyangia</taxon>
        <taxon>Polyangiales</taxon>
        <taxon>Polyangiaceae</taxon>
        <taxon>Sorangium</taxon>
    </lineage>
</organism>
<name>A0ABT5BZZ5_9BACT</name>